<keyword evidence="1" id="KW-0472">Membrane</keyword>
<keyword evidence="1" id="KW-0812">Transmembrane</keyword>
<gene>
    <name evidence="2" type="ORF">GLYMA_17G186000</name>
</gene>
<accession>K7MMF6</accession>
<dbReference type="AlphaFoldDB" id="K7MMF6"/>
<dbReference type="SMR" id="K7MMF6"/>
<evidence type="ECO:0000313" key="3">
    <source>
        <dbReference type="EnsemblPlants" id="KRH04774"/>
    </source>
</evidence>
<protein>
    <submittedName>
        <fullName evidence="2 3">Uncharacterized protein</fullName>
    </submittedName>
</protein>
<evidence type="ECO:0000313" key="4">
    <source>
        <dbReference type="Proteomes" id="UP000008827"/>
    </source>
</evidence>
<feature type="transmembrane region" description="Helical" evidence="1">
    <location>
        <begin position="15"/>
        <end position="39"/>
    </location>
</feature>
<evidence type="ECO:0000313" key="2">
    <source>
        <dbReference type="EMBL" id="KRH04774.1"/>
    </source>
</evidence>
<dbReference type="InParanoid" id="K7MMF6"/>
<keyword evidence="4" id="KW-1185">Reference proteome</keyword>
<keyword evidence="1" id="KW-1133">Transmembrane helix</keyword>
<dbReference type="PaxDb" id="3847-GLYMA17G23840.1"/>
<reference evidence="2" key="3">
    <citation type="submission" date="2018-07" db="EMBL/GenBank/DDBJ databases">
        <title>WGS assembly of Glycine max.</title>
        <authorList>
            <person name="Schmutz J."/>
            <person name="Cannon S."/>
            <person name="Schlueter J."/>
            <person name="Ma J."/>
            <person name="Mitros T."/>
            <person name="Nelson W."/>
            <person name="Hyten D."/>
            <person name="Song Q."/>
            <person name="Thelen J."/>
            <person name="Cheng J."/>
            <person name="Xu D."/>
            <person name="Hellsten U."/>
            <person name="May G."/>
            <person name="Yu Y."/>
            <person name="Sakurai T."/>
            <person name="Umezawa T."/>
            <person name="Bhattacharyya M."/>
            <person name="Sandhu D."/>
            <person name="Valliyodan B."/>
            <person name="Lindquist E."/>
            <person name="Peto M."/>
            <person name="Grant D."/>
            <person name="Shu S."/>
            <person name="Goodstein D."/>
            <person name="Barry K."/>
            <person name="Futrell-Griggs M."/>
            <person name="Abernathy B."/>
            <person name="Du J."/>
            <person name="Tian Z."/>
            <person name="Zhu L."/>
            <person name="Gill N."/>
            <person name="Joshi T."/>
            <person name="Libault M."/>
            <person name="Sethuraman A."/>
            <person name="Zhang X."/>
            <person name="Shinozaki K."/>
            <person name="Nguyen H."/>
            <person name="Wing R."/>
            <person name="Cregan P."/>
            <person name="Specht J."/>
            <person name="Grimwood J."/>
            <person name="Rokhsar D."/>
            <person name="Stacey G."/>
            <person name="Shoemaker R."/>
            <person name="Jackson S."/>
        </authorList>
    </citation>
    <scope>NUCLEOTIDE SEQUENCE</scope>
    <source>
        <tissue evidence="2">Callus</tissue>
    </source>
</reference>
<name>K7MMF6_SOYBN</name>
<sequence length="94" mass="11235">MKVPNNPIEIQNLLLYFPLSIICFYGLFLLIILFLFVWLKQRNLKGTIDFLQKRDIPYTLRCTPLLYEVVSQPQLFKDKGIPNGFIEMEKRQER</sequence>
<proteinExistence type="predicted"/>
<organism evidence="2">
    <name type="scientific">Glycine max</name>
    <name type="common">Soybean</name>
    <name type="synonym">Glycine hispida</name>
    <dbReference type="NCBI Taxonomy" id="3847"/>
    <lineage>
        <taxon>Eukaryota</taxon>
        <taxon>Viridiplantae</taxon>
        <taxon>Streptophyta</taxon>
        <taxon>Embryophyta</taxon>
        <taxon>Tracheophyta</taxon>
        <taxon>Spermatophyta</taxon>
        <taxon>Magnoliopsida</taxon>
        <taxon>eudicotyledons</taxon>
        <taxon>Gunneridae</taxon>
        <taxon>Pentapetalae</taxon>
        <taxon>rosids</taxon>
        <taxon>fabids</taxon>
        <taxon>Fabales</taxon>
        <taxon>Fabaceae</taxon>
        <taxon>Papilionoideae</taxon>
        <taxon>50 kb inversion clade</taxon>
        <taxon>NPAAA clade</taxon>
        <taxon>indigoferoid/millettioid clade</taxon>
        <taxon>Phaseoleae</taxon>
        <taxon>Glycine</taxon>
        <taxon>Glycine subgen. Soja</taxon>
    </lineage>
</organism>
<dbReference type="Gramene" id="KRH04774">
    <property type="protein sequence ID" value="KRH04774"/>
    <property type="gene ID" value="GLYMA_17G186000"/>
</dbReference>
<dbReference type="HOGENOM" id="CLU_2390362_0_0_1"/>
<dbReference type="Proteomes" id="UP000008827">
    <property type="component" value="Chromosome 17"/>
</dbReference>
<reference evidence="3" key="2">
    <citation type="submission" date="2018-02" db="UniProtKB">
        <authorList>
            <consortium name="EnsemblPlants"/>
        </authorList>
    </citation>
    <scope>IDENTIFICATION</scope>
    <source>
        <strain evidence="3">Williams 82</strain>
    </source>
</reference>
<evidence type="ECO:0000256" key="1">
    <source>
        <dbReference type="SAM" id="Phobius"/>
    </source>
</evidence>
<reference evidence="2 3" key="1">
    <citation type="journal article" date="2010" name="Nature">
        <title>Genome sequence of the palaeopolyploid soybean.</title>
        <authorList>
            <person name="Schmutz J."/>
            <person name="Cannon S.B."/>
            <person name="Schlueter J."/>
            <person name="Ma J."/>
            <person name="Mitros T."/>
            <person name="Nelson W."/>
            <person name="Hyten D.L."/>
            <person name="Song Q."/>
            <person name="Thelen J.J."/>
            <person name="Cheng J."/>
            <person name="Xu D."/>
            <person name="Hellsten U."/>
            <person name="May G.D."/>
            <person name="Yu Y."/>
            <person name="Sakurai T."/>
            <person name="Umezawa T."/>
            <person name="Bhattacharyya M.K."/>
            <person name="Sandhu D."/>
            <person name="Valliyodan B."/>
            <person name="Lindquist E."/>
            <person name="Peto M."/>
            <person name="Grant D."/>
            <person name="Shu S."/>
            <person name="Goodstein D."/>
            <person name="Barry K."/>
            <person name="Futrell-Griggs M."/>
            <person name="Abernathy B."/>
            <person name="Du J."/>
            <person name="Tian Z."/>
            <person name="Zhu L."/>
            <person name="Gill N."/>
            <person name="Joshi T."/>
            <person name="Libault M."/>
            <person name="Sethuraman A."/>
            <person name="Zhang X.-C."/>
            <person name="Shinozaki K."/>
            <person name="Nguyen H.T."/>
            <person name="Wing R.A."/>
            <person name="Cregan P."/>
            <person name="Specht J."/>
            <person name="Grimwood J."/>
            <person name="Rokhsar D."/>
            <person name="Stacey G."/>
            <person name="Shoemaker R.C."/>
            <person name="Jackson S.A."/>
        </authorList>
    </citation>
    <scope>NUCLEOTIDE SEQUENCE [LARGE SCALE GENOMIC DNA]</scope>
    <source>
        <strain evidence="3">cv. Williams 82</strain>
        <tissue evidence="2">Callus</tissue>
    </source>
</reference>
<dbReference type="EnsemblPlants" id="KRH04774">
    <property type="protein sequence ID" value="KRH04774"/>
    <property type="gene ID" value="GLYMA_17G186000"/>
</dbReference>
<dbReference type="EMBL" id="CM000850">
    <property type="protein sequence ID" value="KRH04774.1"/>
    <property type="molecule type" value="Genomic_DNA"/>
</dbReference>